<dbReference type="OrthoDB" id="5346740at2759"/>
<feature type="region of interest" description="Disordered" evidence="1">
    <location>
        <begin position="326"/>
        <end position="347"/>
    </location>
</feature>
<evidence type="ECO:0000313" key="3">
    <source>
        <dbReference type="EMBL" id="RCI08374.1"/>
    </source>
</evidence>
<evidence type="ECO:0000259" key="2">
    <source>
        <dbReference type="Pfam" id="PF15463"/>
    </source>
</evidence>
<feature type="compositionally biased region" description="Polar residues" evidence="1">
    <location>
        <begin position="72"/>
        <end position="84"/>
    </location>
</feature>
<feature type="compositionally biased region" description="Polar residues" evidence="1">
    <location>
        <begin position="333"/>
        <end position="342"/>
    </location>
</feature>
<dbReference type="GO" id="GO:0070860">
    <property type="term" value="C:RNA polymerase I core factor complex"/>
    <property type="evidence" value="ECO:0007669"/>
    <property type="project" value="TreeGrafter"/>
</dbReference>
<feature type="region of interest" description="Disordered" evidence="1">
    <location>
        <begin position="1"/>
        <end position="144"/>
    </location>
</feature>
<dbReference type="STRING" id="1330021.A0A367L1S9"/>
<dbReference type="InterPro" id="IPR053029">
    <property type="entry name" value="RNA_pol_I-specific_init_factor"/>
</dbReference>
<dbReference type="Pfam" id="PF15463">
    <property type="entry name" value="ECM11"/>
    <property type="match status" value="1"/>
</dbReference>
<dbReference type="AlphaFoldDB" id="A0A367L1S9"/>
<feature type="compositionally biased region" description="Basic and acidic residues" evidence="1">
    <location>
        <begin position="1"/>
        <end position="20"/>
    </location>
</feature>
<dbReference type="InterPro" id="IPR029178">
    <property type="entry name" value="Ecm11_C"/>
</dbReference>
<dbReference type="GO" id="GO:0001164">
    <property type="term" value="F:RNA polymerase I core promoter sequence-specific DNA binding"/>
    <property type="evidence" value="ECO:0007669"/>
    <property type="project" value="TreeGrafter"/>
</dbReference>
<feature type="compositionally biased region" description="Polar residues" evidence="1">
    <location>
        <begin position="187"/>
        <end position="199"/>
    </location>
</feature>
<name>A0A367L1S9_9HYPO</name>
<feature type="domain" description="Extracellular mutant protein 11 C-terminal" evidence="2">
    <location>
        <begin position="309"/>
        <end position="438"/>
    </location>
</feature>
<evidence type="ECO:0000256" key="1">
    <source>
        <dbReference type="SAM" id="MobiDB-lite"/>
    </source>
</evidence>
<dbReference type="PANTHER" id="PTHR28244">
    <property type="entry name" value="RNA POLYMERASE I-SPECIFIC TRANSCRIPTION INITIATION FACTOR RRN11"/>
    <property type="match status" value="1"/>
</dbReference>
<comment type="caution">
    <text evidence="3">The sequence shown here is derived from an EMBL/GenBank/DDBJ whole genome shotgun (WGS) entry which is preliminary data.</text>
</comment>
<sequence>MAPSLKDKSGRLQAFVRKDSDDDGAMVQETQIAPEGPAPTRRELADAARLSMPTALRNAGAALHRSKGNARTHPNSPQRAQQGSGHVPCPPLFSGSQLGDDFMNSRISTPHNEAESSEAGESTPNAKKTNHTRQDDVAAPPPATFRIEENLMMSIVPANQRRVLPQIMDGFRDDEKPSNRRHHISYRPQQKRPSPSTVLLRSELPTREVRVKRLPSSGRNAVYEKRDMTSSSSSVDGAKWREQTNDARQAGTVIELDDELASVSAHEESYPSPKPDIPRVLARRGSPVPANIALQKQPRERKRRRCSADYDDNMLSSMTYADLQSEPFDVDPTKTSSQNGHDTSAKLPLKLEQFRQQGEKEQKHMFEVMSIDDWEASGDWFSEQFTGIMKRLREARIDKRRKIQAFEDEAARREEAVRLRSEAIDRKLMKMKQDGQRVVDDKGT</sequence>
<dbReference type="EMBL" id="LKCN02000019">
    <property type="protein sequence ID" value="RCI08374.1"/>
    <property type="molecule type" value="Genomic_DNA"/>
</dbReference>
<dbReference type="PANTHER" id="PTHR28244:SF1">
    <property type="entry name" value="RNA POLYMERASE I-SPECIFIC TRANSCRIPTION INITIATION FACTOR RRN11"/>
    <property type="match status" value="1"/>
</dbReference>
<gene>
    <name evidence="3" type="ORF">L249_8890</name>
</gene>
<feature type="region of interest" description="Disordered" evidence="1">
    <location>
        <begin position="169"/>
        <end position="245"/>
    </location>
</feature>
<evidence type="ECO:0000313" key="4">
    <source>
        <dbReference type="Proteomes" id="UP000253664"/>
    </source>
</evidence>
<accession>A0A367L1S9</accession>
<organism evidence="3 4">
    <name type="scientific">Ophiocordyceps polyrhachis-furcata BCC 54312</name>
    <dbReference type="NCBI Taxonomy" id="1330021"/>
    <lineage>
        <taxon>Eukaryota</taxon>
        <taxon>Fungi</taxon>
        <taxon>Dikarya</taxon>
        <taxon>Ascomycota</taxon>
        <taxon>Pezizomycotina</taxon>
        <taxon>Sordariomycetes</taxon>
        <taxon>Hypocreomycetidae</taxon>
        <taxon>Hypocreales</taxon>
        <taxon>Ophiocordycipitaceae</taxon>
        <taxon>Ophiocordyceps</taxon>
    </lineage>
</organism>
<proteinExistence type="predicted"/>
<dbReference type="Proteomes" id="UP000253664">
    <property type="component" value="Unassembled WGS sequence"/>
</dbReference>
<keyword evidence="4" id="KW-1185">Reference proteome</keyword>
<reference evidence="3 4" key="1">
    <citation type="journal article" date="2015" name="BMC Genomics">
        <title>Insights from the genome of Ophiocordyceps polyrhachis-furcata to pathogenicity and host specificity in insect fungi.</title>
        <authorList>
            <person name="Wichadakul D."/>
            <person name="Kobmoo N."/>
            <person name="Ingsriswang S."/>
            <person name="Tangphatsornruang S."/>
            <person name="Chantasingh D."/>
            <person name="Luangsa-ard J.J."/>
            <person name="Eurwilaichitr L."/>
        </authorList>
    </citation>
    <scope>NUCLEOTIDE SEQUENCE [LARGE SCALE GENOMIC DNA]</scope>
    <source>
        <strain evidence="3 4">BCC 54312</strain>
    </source>
</reference>
<protein>
    <recommendedName>
        <fullName evidence="2">Extracellular mutant protein 11 C-terminal domain-containing protein</fullName>
    </recommendedName>
</protein>
<dbReference type="GO" id="GO:0017025">
    <property type="term" value="F:TBP-class protein binding"/>
    <property type="evidence" value="ECO:0007669"/>
    <property type="project" value="TreeGrafter"/>
</dbReference>
<dbReference type="GO" id="GO:0042790">
    <property type="term" value="P:nucleolar large rRNA transcription by RNA polymerase I"/>
    <property type="evidence" value="ECO:0007669"/>
    <property type="project" value="TreeGrafter"/>
</dbReference>